<protein>
    <recommendedName>
        <fullName evidence="7">Transcriptional activator protein</fullName>
    </recommendedName>
</protein>
<dbReference type="InterPro" id="IPR042070">
    <property type="entry name" value="PucR_C-HTH_sf"/>
</dbReference>
<dbReference type="Proteomes" id="UP000554965">
    <property type="component" value="Unassembled WGS sequence"/>
</dbReference>
<dbReference type="Gene3D" id="1.10.10.2840">
    <property type="entry name" value="PucR C-terminal helix-turn-helix domain"/>
    <property type="match status" value="1"/>
</dbReference>
<dbReference type="InterPro" id="IPR041522">
    <property type="entry name" value="CdaR_GGDEF"/>
</dbReference>
<evidence type="ECO:0000259" key="4">
    <source>
        <dbReference type="Pfam" id="PF17853"/>
    </source>
</evidence>
<comment type="similarity">
    <text evidence="1">Belongs to the CdaR family.</text>
</comment>
<feature type="domain" description="PucR C-terminal helix-turn-helix" evidence="3">
    <location>
        <begin position="343"/>
        <end position="397"/>
    </location>
</feature>
<evidence type="ECO:0008006" key="7">
    <source>
        <dbReference type="Google" id="ProtNLM"/>
    </source>
</evidence>
<dbReference type="Pfam" id="PF13556">
    <property type="entry name" value="HTH_30"/>
    <property type="match status" value="1"/>
</dbReference>
<gene>
    <name evidence="5" type="ORF">MSIMFB_00555</name>
</gene>
<accession>A0A7Z7IGG0</accession>
<dbReference type="Pfam" id="PF17853">
    <property type="entry name" value="GGDEF_2"/>
    <property type="match status" value="1"/>
</dbReference>
<evidence type="ECO:0000256" key="2">
    <source>
        <dbReference type="SAM" id="MobiDB-lite"/>
    </source>
</evidence>
<comment type="caution">
    <text evidence="5">The sequence shown here is derived from an EMBL/GenBank/DDBJ whole genome shotgun (WGS) entry which is preliminary data.</text>
</comment>
<evidence type="ECO:0000313" key="5">
    <source>
        <dbReference type="EMBL" id="SOJ53051.1"/>
    </source>
</evidence>
<dbReference type="PANTHER" id="PTHR33744">
    <property type="entry name" value="CARBOHYDRATE DIACID REGULATOR"/>
    <property type="match status" value="1"/>
</dbReference>
<dbReference type="RefSeq" id="WP_186241382.1">
    <property type="nucleotide sequence ID" value="NZ_OCTY01000002.1"/>
</dbReference>
<dbReference type="PANTHER" id="PTHR33744:SF1">
    <property type="entry name" value="DNA-BINDING TRANSCRIPTIONAL ACTIVATOR ADER"/>
    <property type="match status" value="1"/>
</dbReference>
<organism evidence="5 6">
    <name type="scientific">Mycobacterium simulans</name>
    <dbReference type="NCBI Taxonomy" id="627089"/>
    <lineage>
        <taxon>Bacteria</taxon>
        <taxon>Bacillati</taxon>
        <taxon>Actinomycetota</taxon>
        <taxon>Actinomycetes</taxon>
        <taxon>Mycobacteriales</taxon>
        <taxon>Mycobacteriaceae</taxon>
        <taxon>Mycobacterium</taxon>
    </lineage>
</organism>
<name>A0A7Z7IGG0_9MYCO</name>
<feature type="region of interest" description="Disordered" evidence="2">
    <location>
        <begin position="405"/>
        <end position="442"/>
    </location>
</feature>
<evidence type="ECO:0000256" key="1">
    <source>
        <dbReference type="ARBA" id="ARBA00006754"/>
    </source>
</evidence>
<feature type="domain" description="CdaR GGDEF-like" evidence="4">
    <location>
        <begin position="186"/>
        <end position="295"/>
    </location>
</feature>
<proteinExistence type="inferred from homology"/>
<evidence type="ECO:0000259" key="3">
    <source>
        <dbReference type="Pfam" id="PF13556"/>
    </source>
</evidence>
<keyword evidence="6" id="KW-1185">Reference proteome</keyword>
<reference evidence="5 6" key="1">
    <citation type="submission" date="2017-10" db="EMBL/GenBank/DDBJ databases">
        <authorList>
            <consortium name="Urmite Genomes"/>
        </authorList>
    </citation>
    <scope>NUCLEOTIDE SEQUENCE [LARGE SCALE GENOMIC DNA]</scope>
    <source>
        <strain evidence="5 6">FB-527</strain>
    </source>
</reference>
<dbReference type="InterPro" id="IPR025736">
    <property type="entry name" value="PucR_C-HTH_dom"/>
</dbReference>
<feature type="compositionally biased region" description="Basic and acidic residues" evidence="2">
    <location>
        <begin position="429"/>
        <end position="442"/>
    </location>
</feature>
<sequence length="442" mass="48923">MVWPEPSSRIRQLIRAGARIVLDSSQDFLDGVDRAMIAANPTVANDPALATLVSQASRANLIHFATACLRNPGAPVPANLGAEPVRMARELIRSGLADSALDMYRIGQNAAWQRWQDIAFGLTRDPQELRELLELQFGLANDFVDATLTGIAANIQEEYDQLTRDGRAECRKVVERILDGAPFSRERAEARLGYPLDRSHTAAIIWSDPPNGDPGILDRVADAFGHAVGCSRPLTVDASGETRWVWVKDTDIPDSEQIEPVLASAPQVRLAIGTTAIGEDGFRRSHLEALATQRMMYRLRSHQRVGRFADVQMVALLTENSDGADNFIETTLGEFAAASPTLQHTVLTYISEQCNASRAAKRLFTHRNTLLHRLDTAQRLLPQPLDQSIIEVAVALQAVRWRGTHTTQEHHNGAVPTAQQGVHHRPRRRPEAARRAEGFHQR</sequence>
<dbReference type="EMBL" id="OCTY01000002">
    <property type="protein sequence ID" value="SOJ53051.1"/>
    <property type="molecule type" value="Genomic_DNA"/>
</dbReference>
<evidence type="ECO:0000313" key="6">
    <source>
        <dbReference type="Proteomes" id="UP000554965"/>
    </source>
</evidence>
<dbReference type="AlphaFoldDB" id="A0A7Z7IGG0"/>
<dbReference type="InterPro" id="IPR051448">
    <property type="entry name" value="CdaR-like_regulators"/>
</dbReference>